<feature type="binding site" evidence="5">
    <location>
        <position position="108"/>
    </location>
    <ligand>
        <name>ATP</name>
        <dbReference type="ChEBI" id="CHEBI:30616"/>
    </ligand>
</feature>
<dbReference type="InterPro" id="IPR011761">
    <property type="entry name" value="ATP-grasp"/>
</dbReference>
<name>A0A6B0GFU1_9EURY</name>
<dbReference type="InterPro" id="IPR003135">
    <property type="entry name" value="ATP-grasp_carboxylate-amine"/>
</dbReference>
<keyword evidence="3 5" id="KW-0067">ATP-binding</keyword>
<dbReference type="InterPro" id="IPR016185">
    <property type="entry name" value="PreATP-grasp_dom_sf"/>
</dbReference>
<evidence type="ECO:0000256" key="4">
    <source>
        <dbReference type="ARBA" id="ARBA00022842"/>
    </source>
</evidence>
<dbReference type="GO" id="GO:0004638">
    <property type="term" value="F:phosphoribosylaminoimidazole carboxylase activity"/>
    <property type="evidence" value="ECO:0007669"/>
    <property type="project" value="InterPro"/>
</dbReference>
<dbReference type="InterPro" id="IPR040686">
    <property type="entry name" value="PurK_C"/>
</dbReference>
<dbReference type="SUPFAM" id="SSF51246">
    <property type="entry name" value="Rudiment single hybrid motif"/>
    <property type="match status" value="1"/>
</dbReference>
<dbReference type="GO" id="GO:0034028">
    <property type="term" value="F:5-(carboxyamino)imidazole ribonucleotide synthase activity"/>
    <property type="evidence" value="ECO:0007669"/>
    <property type="project" value="UniProtKB-UniRule"/>
</dbReference>
<dbReference type="SUPFAM" id="SSF56059">
    <property type="entry name" value="Glutathione synthetase ATP-binding domain-like"/>
    <property type="match status" value="1"/>
</dbReference>
<gene>
    <name evidence="5 6" type="primary">purK</name>
    <name evidence="8" type="ORF">GQS65_02550</name>
</gene>
<reference evidence="8 9" key="1">
    <citation type="submission" date="2019-12" db="EMBL/GenBank/DDBJ databases">
        <title>Halocatena pleomorpha gen. nov. sp. nov., an extremely halophilic archaeon of family Halobacteriaceae isolated from saltpan soil.</title>
        <authorList>
            <person name="Pal Y."/>
            <person name="Verma A."/>
            <person name="Krishnamurthi S."/>
            <person name="Kumar P."/>
        </authorList>
    </citation>
    <scope>NUCLEOTIDE SEQUENCE [LARGE SCALE GENOMIC DNA]</scope>
    <source>
        <strain evidence="8 9">JCM 16495</strain>
    </source>
</reference>
<comment type="similarity">
    <text evidence="5 6">Belongs to the PurK/PurT family.</text>
</comment>
<sequence length="390" mass="41696">MALRTPGPTVGVVGGGQLARMLGEAAGPLGVEVVALDPTPDPPAAPVVRDTVAADFDDETAISDLADRVDVLTYEIELADADALERVSEETGTPVHPDPRTLRRTQDKLAEKRWLDDADVPVPAYRPVADEADLREAGDGLGWPVMLKAREGGYDGRGNFPVEGPEDAADALTELGSDALAEEMVPFDRELSVIGVRGADGERATYPVTETVHEDEILRESVQPARTSEAVTERAREVATAVLDAMDGRGVFGIELFECASRSDAGDVDGEILVNEIAPRPHNSGHWTIEGAHCSQFEQHARSVLGWPLGSTERRGASVTANLLGDVEETGPAELSGVESVLAAPDAHLHWYGKREARPLRKMGHVTVVGEESAATLSRARALRESVTFR</sequence>
<dbReference type="InterPro" id="IPR011054">
    <property type="entry name" value="Rudment_hybrid_motif"/>
</dbReference>
<evidence type="ECO:0000256" key="5">
    <source>
        <dbReference type="HAMAP-Rule" id="MF_01928"/>
    </source>
</evidence>
<dbReference type="EC" id="6.3.4.18" evidence="5 6"/>
<dbReference type="InterPro" id="IPR005875">
    <property type="entry name" value="PurK"/>
</dbReference>
<dbReference type="InterPro" id="IPR054350">
    <property type="entry name" value="PurT/PurK_preATP-grasp"/>
</dbReference>
<dbReference type="GO" id="GO:0005524">
    <property type="term" value="F:ATP binding"/>
    <property type="evidence" value="ECO:0007669"/>
    <property type="project" value="UniProtKB-UniRule"/>
</dbReference>
<dbReference type="HAMAP" id="MF_01928">
    <property type="entry name" value="PurK"/>
    <property type="match status" value="1"/>
</dbReference>
<evidence type="ECO:0000256" key="3">
    <source>
        <dbReference type="ARBA" id="ARBA00022840"/>
    </source>
</evidence>
<dbReference type="SUPFAM" id="SSF52440">
    <property type="entry name" value="PreATP-grasp domain"/>
    <property type="match status" value="1"/>
</dbReference>
<feature type="binding site" evidence="5">
    <location>
        <begin position="275"/>
        <end position="276"/>
    </location>
    <ligand>
        <name>ATP</name>
        <dbReference type="ChEBI" id="CHEBI:30616"/>
    </ligand>
</feature>
<comment type="function">
    <text evidence="6">Catalyzes the ATP-dependent conversion of 5-aminoimidazole ribonucleotide (AIR) and HCO(3)- to N5-carboxyaminoimidazole ribonucleotide (N5-CAIR).</text>
</comment>
<dbReference type="NCBIfam" id="TIGR01161">
    <property type="entry name" value="purK"/>
    <property type="match status" value="1"/>
</dbReference>
<feature type="binding site" evidence="5">
    <location>
        <position position="148"/>
    </location>
    <ligand>
        <name>ATP</name>
        <dbReference type="ChEBI" id="CHEBI:30616"/>
    </ligand>
</feature>
<dbReference type="Pfam" id="PF17769">
    <property type="entry name" value="PurK_C"/>
    <property type="match status" value="1"/>
</dbReference>
<evidence type="ECO:0000313" key="8">
    <source>
        <dbReference type="EMBL" id="MWG33380.1"/>
    </source>
</evidence>
<dbReference type="InterPro" id="IPR013815">
    <property type="entry name" value="ATP_grasp_subdomain_1"/>
</dbReference>
<dbReference type="Gene3D" id="3.30.470.20">
    <property type="entry name" value="ATP-grasp fold, B domain"/>
    <property type="match status" value="1"/>
</dbReference>
<dbReference type="OrthoDB" id="9299at2157"/>
<keyword evidence="9" id="KW-1185">Reference proteome</keyword>
<feature type="domain" description="ATP-grasp" evidence="7">
    <location>
        <begin position="112"/>
        <end position="305"/>
    </location>
</feature>
<evidence type="ECO:0000256" key="2">
    <source>
        <dbReference type="ARBA" id="ARBA00022755"/>
    </source>
</evidence>
<comment type="function">
    <text evidence="5">Catalyzes the ATP-dependent conversion of 5-aminoimidazole ribonucleotide (AIR) and HCO(3)(-) to N5-carboxyaminoimidazole ribonucleotide (N5-CAIR).</text>
</comment>
<organism evidence="8 9">
    <name type="scientific">Halomarina oriensis</name>
    <dbReference type="NCBI Taxonomy" id="671145"/>
    <lineage>
        <taxon>Archaea</taxon>
        <taxon>Methanobacteriati</taxon>
        <taxon>Methanobacteriota</taxon>
        <taxon>Stenosarchaea group</taxon>
        <taxon>Halobacteria</taxon>
        <taxon>Halobacteriales</taxon>
        <taxon>Natronomonadaceae</taxon>
        <taxon>Halomarina</taxon>
    </lineage>
</organism>
<evidence type="ECO:0000256" key="6">
    <source>
        <dbReference type="RuleBase" id="RU361200"/>
    </source>
</evidence>
<dbReference type="PROSITE" id="PS50975">
    <property type="entry name" value="ATP_GRASP"/>
    <property type="match status" value="1"/>
</dbReference>
<dbReference type="Gene3D" id="3.30.1490.20">
    <property type="entry name" value="ATP-grasp fold, A domain"/>
    <property type="match status" value="1"/>
</dbReference>
<comment type="subunit">
    <text evidence="5">Homodimer.</text>
</comment>
<dbReference type="EMBL" id="WSZK01000006">
    <property type="protein sequence ID" value="MWG33380.1"/>
    <property type="molecule type" value="Genomic_DNA"/>
</dbReference>
<keyword evidence="1 5" id="KW-0547">Nucleotide-binding</keyword>
<dbReference type="Pfam" id="PF02222">
    <property type="entry name" value="ATP-grasp"/>
    <property type="match status" value="1"/>
</dbReference>
<dbReference type="Pfam" id="PF22660">
    <property type="entry name" value="RS_preATP-grasp-like"/>
    <property type="match status" value="1"/>
</dbReference>
<feature type="binding site" evidence="5">
    <location>
        <position position="213"/>
    </location>
    <ligand>
        <name>ATP</name>
        <dbReference type="ChEBI" id="CHEBI:30616"/>
    </ligand>
</feature>
<dbReference type="PANTHER" id="PTHR11609">
    <property type="entry name" value="PURINE BIOSYNTHESIS PROTEIN 6/7, PUR6/7"/>
    <property type="match status" value="1"/>
</dbReference>
<evidence type="ECO:0000256" key="1">
    <source>
        <dbReference type="ARBA" id="ARBA00022741"/>
    </source>
</evidence>
<evidence type="ECO:0000313" key="9">
    <source>
        <dbReference type="Proteomes" id="UP000451471"/>
    </source>
</evidence>
<proteinExistence type="inferred from homology"/>
<keyword evidence="5 6" id="KW-0436">Ligase</keyword>
<dbReference type="NCBIfam" id="NF004679">
    <property type="entry name" value="PRK06019.1-5"/>
    <property type="match status" value="1"/>
</dbReference>
<dbReference type="UniPathway" id="UPA00074">
    <property type="reaction ID" value="UER00942"/>
</dbReference>
<feature type="binding site" evidence="5">
    <location>
        <position position="190"/>
    </location>
    <ligand>
        <name>ATP</name>
        <dbReference type="ChEBI" id="CHEBI:30616"/>
    </ligand>
</feature>
<dbReference type="GO" id="GO:0006189">
    <property type="term" value="P:'de novo' IMP biosynthetic process"/>
    <property type="evidence" value="ECO:0007669"/>
    <property type="project" value="UniProtKB-UniRule"/>
</dbReference>
<evidence type="ECO:0000259" key="7">
    <source>
        <dbReference type="PROSITE" id="PS50975"/>
    </source>
</evidence>
<dbReference type="GO" id="GO:0046872">
    <property type="term" value="F:metal ion binding"/>
    <property type="evidence" value="ECO:0007669"/>
    <property type="project" value="InterPro"/>
</dbReference>
<dbReference type="PANTHER" id="PTHR11609:SF5">
    <property type="entry name" value="PHOSPHORIBOSYLAMINOIMIDAZOLE CARBOXYLASE"/>
    <property type="match status" value="1"/>
</dbReference>
<comment type="caution">
    <text evidence="8">The sequence shown here is derived from an EMBL/GenBank/DDBJ whole genome shotgun (WGS) entry which is preliminary data.</text>
</comment>
<dbReference type="Proteomes" id="UP000451471">
    <property type="component" value="Unassembled WGS sequence"/>
</dbReference>
<comment type="pathway">
    <text evidence="5 6">Purine metabolism; IMP biosynthesis via de novo pathway; 5-amino-1-(5-phospho-D-ribosyl)imidazole-4-carboxylate from 5-amino-1-(5-phospho-D-ribosyl)imidazole (N5-CAIR route): step 1/2.</text>
</comment>
<comment type="catalytic activity">
    <reaction evidence="5 6">
        <text>5-amino-1-(5-phospho-beta-D-ribosyl)imidazole + hydrogencarbonate + ATP = 5-carboxyamino-1-(5-phospho-D-ribosyl)imidazole + ADP + phosphate + 2 H(+)</text>
        <dbReference type="Rhea" id="RHEA:19317"/>
        <dbReference type="ChEBI" id="CHEBI:15378"/>
        <dbReference type="ChEBI" id="CHEBI:17544"/>
        <dbReference type="ChEBI" id="CHEBI:30616"/>
        <dbReference type="ChEBI" id="CHEBI:43474"/>
        <dbReference type="ChEBI" id="CHEBI:58730"/>
        <dbReference type="ChEBI" id="CHEBI:137981"/>
        <dbReference type="ChEBI" id="CHEBI:456216"/>
        <dbReference type="EC" id="6.3.4.18"/>
    </reaction>
</comment>
<dbReference type="AlphaFoldDB" id="A0A6B0GFU1"/>
<feature type="binding site" evidence="5">
    <location>
        <begin position="182"/>
        <end position="185"/>
    </location>
    <ligand>
        <name>ATP</name>
        <dbReference type="ChEBI" id="CHEBI:30616"/>
    </ligand>
</feature>
<protein>
    <recommendedName>
        <fullName evidence="5 6">N5-carboxyaminoimidazole ribonucleotide synthase</fullName>
        <shortName evidence="5 6">N5-CAIR synthase</shortName>
        <ecNumber evidence="5 6">6.3.4.18</ecNumber>
    </recommendedName>
    <alternativeName>
        <fullName evidence="5 6">5-(carboxyamino)imidazole ribonucleotide synthetase</fullName>
    </alternativeName>
</protein>
<accession>A0A6B0GFU1</accession>
<keyword evidence="4" id="KW-0460">Magnesium</keyword>
<comment type="caution">
    <text evidence="5">Lacks conserved residue(s) required for the propagation of feature annotation.</text>
</comment>
<dbReference type="Gene3D" id="3.40.50.20">
    <property type="match status" value="1"/>
</dbReference>
<dbReference type="RefSeq" id="WP_158203098.1">
    <property type="nucleotide sequence ID" value="NZ_WSZK01000006.1"/>
</dbReference>
<keyword evidence="2 5" id="KW-0658">Purine biosynthesis</keyword>